<gene>
    <name evidence="10" type="ORF">MICPUCDRAFT_23951</name>
</gene>
<comment type="function">
    <text evidence="8">May be involved in the degradation of misfolded endoplasmic reticulum (ER) luminal proteins.</text>
</comment>
<dbReference type="InterPro" id="IPR035952">
    <property type="entry name" value="Rhomboid-like_sf"/>
</dbReference>
<name>C1MGL5_MICPC</name>
<evidence type="ECO:0000256" key="4">
    <source>
        <dbReference type="ARBA" id="ARBA00022692"/>
    </source>
</evidence>
<proteinExistence type="inferred from homology"/>
<keyword evidence="11" id="KW-1185">Reference proteome</keyword>
<dbReference type="STRING" id="564608.C1MGL5"/>
<organism evidence="11">
    <name type="scientific">Micromonas pusilla (strain CCMP1545)</name>
    <name type="common">Picoplanktonic green alga</name>
    <dbReference type="NCBI Taxonomy" id="564608"/>
    <lineage>
        <taxon>Eukaryota</taxon>
        <taxon>Viridiplantae</taxon>
        <taxon>Chlorophyta</taxon>
        <taxon>Mamiellophyceae</taxon>
        <taxon>Mamiellales</taxon>
        <taxon>Mamiellaceae</taxon>
        <taxon>Micromonas</taxon>
    </lineage>
</organism>
<dbReference type="GO" id="GO:0005789">
    <property type="term" value="C:endoplasmic reticulum membrane"/>
    <property type="evidence" value="ECO:0007669"/>
    <property type="project" value="UniProtKB-SubCell"/>
</dbReference>
<accession>C1MGL5</accession>
<dbReference type="Pfam" id="PF04511">
    <property type="entry name" value="DER1"/>
    <property type="match status" value="1"/>
</dbReference>
<comment type="subcellular location">
    <subcellularLocation>
        <location evidence="2 8">Endoplasmic reticulum membrane</location>
        <topology evidence="2 8">Multi-pass membrane protein</topology>
    </subcellularLocation>
</comment>
<keyword evidence="6 8" id="KW-1133">Transmembrane helix</keyword>
<evidence type="ECO:0000256" key="3">
    <source>
        <dbReference type="ARBA" id="ARBA00008917"/>
    </source>
</evidence>
<feature type="region of interest" description="Disordered" evidence="9">
    <location>
        <begin position="227"/>
        <end position="251"/>
    </location>
</feature>
<dbReference type="OrthoDB" id="1716531at2759"/>
<evidence type="ECO:0000256" key="5">
    <source>
        <dbReference type="ARBA" id="ARBA00022824"/>
    </source>
</evidence>
<evidence type="ECO:0000313" key="10">
    <source>
        <dbReference type="EMBL" id="EEH60048.1"/>
    </source>
</evidence>
<dbReference type="AlphaFoldDB" id="C1MGL5"/>
<dbReference type="InterPro" id="IPR007599">
    <property type="entry name" value="DER1"/>
</dbReference>
<evidence type="ECO:0000256" key="6">
    <source>
        <dbReference type="ARBA" id="ARBA00022989"/>
    </source>
</evidence>
<sequence length="251" mass="27001">MASSPGDWYQSLPPVCKAWGTACMASAVASQLGMIDLSMFHWSLPLVIKKFQIWRLVTNFCFLGRFSFPFVVRMMMIARYGVFLEQQTFAGRTADFLWMLLITGGVLLPVPTLFPSVSFSPFAGASLAFALLYLWSRENPNANTSIMGMVSMKAFYLPWGMMALTMVMGGSVVPDFLGVMAGHLYYFLAVLNPAAGGPRVVRTPGFIHALVKAVWGIRRAPGGGGAGRGAGAGAAPAPRSFGGRGRRLGAD</sequence>
<dbReference type="EMBL" id="GG663735">
    <property type="protein sequence ID" value="EEH60048.1"/>
    <property type="molecule type" value="Genomic_DNA"/>
</dbReference>
<comment type="function">
    <text evidence="1">May be involved in the degradation process of specific misfolded endoplasmic reticulum (ER) luminal proteins.</text>
</comment>
<protein>
    <recommendedName>
        <fullName evidence="8">Derlin</fullName>
    </recommendedName>
</protein>
<dbReference type="eggNOG" id="KOG0858">
    <property type="taxonomic scope" value="Eukaryota"/>
</dbReference>
<keyword evidence="7 8" id="KW-0472">Membrane</keyword>
<dbReference type="KEGG" id="mpp:MICPUCDRAFT_23951"/>
<dbReference type="OMA" id="SSPAEWY"/>
<evidence type="ECO:0000256" key="7">
    <source>
        <dbReference type="ARBA" id="ARBA00023136"/>
    </source>
</evidence>
<evidence type="ECO:0000256" key="9">
    <source>
        <dbReference type="SAM" id="MobiDB-lite"/>
    </source>
</evidence>
<evidence type="ECO:0000256" key="1">
    <source>
        <dbReference type="ARBA" id="ARBA00003292"/>
    </source>
</evidence>
<reference evidence="10 11" key="1">
    <citation type="journal article" date="2009" name="Science">
        <title>Green evolution and dynamic adaptations revealed by genomes of the marine picoeukaryotes Micromonas.</title>
        <authorList>
            <person name="Worden A.Z."/>
            <person name="Lee J.H."/>
            <person name="Mock T."/>
            <person name="Rouze P."/>
            <person name="Simmons M.P."/>
            <person name="Aerts A.L."/>
            <person name="Allen A.E."/>
            <person name="Cuvelier M.L."/>
            <person name="Derelle E."/>
            <person name="Everett M.V."/>
            <person name="Foulon E."/>
            <person name="Grimwood J."/>
            <person name="Gundlach H."/>
            <person name="Henrissat B."/>
            <person name="Napoli C."/>
            <person name="McDonald S.M."/>
            <person name="Parker M.S."/>
            <person name="Rombauts S."/>
            <person name="Salamov A."/>
            <person name="Von Dassow P."/>
            <person name="Badger J.H."/>
            <person name="Coutinho P.M."/>
            <person name="Demir E."/>
            <person name="Dubchak I."/>
            <person name="Gentemann C."/>
            <person name="Eikrem W."/>
            <person name="Gready J.E."/>
            <person name="John U."/>
            <person name="Lanier W."/>
            <person name="Lindquist E.A."/>
            <person name="Lucas S."/>
            <person name="Mayer K.F."/>
            <person name="Moreau H."/>
            <person name="Not F."/>
            <person name="Otillar R."/>
            <person name="Panaud O."/>
            <person name="Pangilinan J."/>
            <person name="Paulsen I."/>
            <person name="Piegu B."/>
            <person name="Poliakov A."/>
            <person name="Robbens S."/>
            <person name="Schmutz J."/>
            <person name="Toulza E."/>
            <person name="Wyss T."/>
            <person name="Zelensky A."/>
            <person name="Zhou K."/>
            <person name="Armbrust E.V."/>
            <person name="Bhattacharya D."/>
            <person name="Goodenough U.W."/>
            <person name="Van de Peer Y."/>
            <person name="Grigoriev I.V."/>
        </authorList>
    </citation>
    <scope>NUCLEOTIDE SEQUENCE [LARGE SCALE GENOMIC DNA]</scope>
    <source>
        <strain evidence="10 11">CCMP1545</strain>
    </source>
</reference>
<feature type="transmembrane region" description="Helical" evidence="8">
    <location>
        <begin position="156"/>
        <end position="177"/>
    </location>
</feature>
<dbReference type="Proteomes" id="UP000001876">
    <property type="component" value="Unassembled WGS sequence"/>
</dbReference>
<dbReference type="GO" id="GO:0006950">
    <property type="term" value="P:response to stress"/>
    <property type="evidence" value="ECO:0007669"/>
    <property type="project" value="UniProtKB-ARBA"/>
</dbReference>
<keyword evidence="4 8" id="KW-0812">Transmembrane</keyword>
<dbReference type="SUPFAM" id="SSF144091">
    <property type="entry name" value="Rhomboid-like"/>
    <property type="match status" value="1"/>
</dbReference>
<evidence type="ECO:0000313" key="11">
    <source>
        <dbReference type="Proteomes" id="UP000001876"/>
    </source>
</evidence>
<dbReference type="RefSeq" id="XP_003054796.1">
    <property type="nucleotide sequence ID" value="XM_003054750.1"/>
</dbReference>
<dbReference type="PANTHER" id="PTHR11009">
    <property type="entry name" value="DER1-LIKE PROTEIN, DERLIN"/>
    <property type="match status" value="1"/>
</dbReference>
<feature type="transmembrane region" description="Helical" evidence="8">
    <location>
        <begin position="119"/>
        <end position="136"/>
    </location>
</feature>
<feature type="transmembrane region" description="Helical" evidence="8">
    <location>
        <begin position="96"/>
        <end position="114"/>
    </location>
</feature>
<comment type="similarity">
    <text evidence="3 8">Belongs to the derlin family.</text>
</comment>
<evidence type="ECO:0000256" key="2">
    <source>
        <dbReference type="ARBA" id="ARBA00004477"/>
    </source>
</evidence>
<dbReference type="GeneID" id="9680550"/>
<evidence type="ECO:0000256" key="8">
    <source>
        <dbReference type="RuleBase" id="RU363059"/>
    </source>
</evidence>
<keyword evidence="5 8" id="KW-0256">Endoplasmic reticulum</keyword>
<feature type="transmembrane region" description="Helical" evidence="8">
    <location>
        <begin position="56"/>
        <end position="76"/>
    </location>
</feature>